<dbReference type="PANTHER" id="PTHR11614">
    <property type="entry name" value="PHOSPHOLIPASE-RELATED"/>
    <property type="match status" value="1"/>
</dbReference>
<evidence type="ECO:0000313" key="3">
    <source>
        <dbReference type="Proteomes" id="UP001224359"/>
    </source>
</evidence>
<dbReference type="SUPFAM" id="SSF53474">
    <property type="entry name" value="alpha/beta-Hydrolases"/>
    <property type="match status" value="1"/>
</dbReference>
<gene>
    <name evidence="2" type="ORF">J2S77_001847</name>
</gene>
<accession>A0ABT9VG76</accession>
<dbReference type="Pfam" id="PF12146">
    <property type="entry name" value="Hydrolase_4"/>
    <property type="match status" value="1"/>
</dbReference>
<dbReference type="InterPro" id="IPR051044">
    <property type="entry name" value="MAG_DAG_Lipase"/>
</dbReference>
<comment type="caution">
    <text evidence="2">The sequence shown here is derived from an EMBL/GenBank/DDBJ whole genome shotgun (WGS) entry which is preliminary data.</text>
</comment>
<dbReference type="InterPro" id="IPR029058">
    <property type="entry name" value="AB_hydrolase_fold"/>
</dbReference>
<keyword evidence="3" id="KW-1185">Reference proteome</keyword>
<evidence type="ECO:0000259" key="1">
    <source>
        <dbReference type="Pfam" id="PF12146"/>
    </source>
</evidence>
<name>A0ABT9VG76_9BACI</name>
<protein>
    <submittedName>
        <fullName evidence="2">Pimeloyl-ACP methyl ester carboxylesterase</fullName>
    </submittedName>
</protein>
<dbReference type="Proteomes" id="UP001224359">
    <property type="component" value="Unassembled WGS sequence"/>
</dbReference>
<dbReference type="Gene3D" id="3.40.50.1820">
    <property type="entry name" value="alpha/beta hydrolase"/>
    <property type="match status" value="1"/>
</dbReference>
<organism evidence="2 3">
    <name type="scientific">Alkalibacillus salilacus</name>
    <dbReference type="NCBI Taxonomy" id="284582"/>
    <lineage>
        <taxon>Bacteria</taxon>
        <taxon>Bacillati</taxon>
        <taxon>Bacillota</taxon>
        <taxon>Bacilli</taxon>
        <taxon>Bacillales</taxon>
        <taxon>Bacillaceae</taxon>
        <taxon>Alkalibacillus</taxon>
    </lineage>
</organism>
<feature type="domain" description="Serine aminopeptidase S33" evidence="1">
    <location>
        <begin position="72"/>
        <end position="202"/>
    </location>
</feature>
<dbReference type="InterPro" id="IPR022742">
    <property type="entry name" value="Hydrolase_4"/>
</dbReference>
<evidence type="ECO:0000313" key="2">
    <source>
        <dbReference type="EMBL" id="MDQ0159860.1"/>
    </source>
</evidence>
<sequence length="321" mass="35820">MKVIVIVALSSAGIYLMIAHGLTLLGPIQEPKDQATDLNFNQMEISEEQVPELETYEARDDIELSYRHYPSEADQILILLHGSGYHSRYLAPLADHLAETGVATVYTPNIRGHGPNPENRGQVNYIGQLEDDLDDLIDGVKTEYPDQEVILGGHSSGGGTVIRYAGGDPEHDFSGYLLMAPYIHHNSEVYNSESGWANVSLPRMIGLSMLNQVGLSYLNGQFVISFNMPEVYRDGTETLRYDYRLQTSMHPRSDYQSDIDRLDKETLVVAGSDDESFHAGAYEDVFASNDLVDVSILDALSHFSVLRDQEAQEVMSEWLNE</sequence>
<dbReference type="EMBL" id="JAUSTQ010000007">
    <property type="protein sequence ID" value="MDQ0159860.1"/>
    <property type="molecule type" value="Genomic_DNA"/>
</dbReference>
<reference evidence="2 3" key="1">
    <citation type="submission" date="2023-07" db="EMBL/GenBank/DDBJ databases">
        <title>Genomic Encyclopedia of Type Strains, Phase IV (KMG-IV): sequencing the most valuable type-strain genomes for metagenomic binning, comparative biology and taxonomic classification.</title>
        <authorList>
            <person name="Goeker M."/>
        </authorList>
    </citation>
    <scope>NUCLEOTIDE SEQUENCE [LARGE SCALE GENOMIC DNA]</scope>
    <source>
        <strain evidence="2 3">DSM 16460</strain>
    </source>
</reference>
<proteinExistence type="predicted"/>